<proteinExistence type="predicted"/>
<gene>
    <name evidence="1" type="ORF">G6F50_014436</name>
</gene>
<dbReference type="EMBL" id="JAANIU010006883">
    <property type="protein sequence ID" value="KAG1539917.1"/>
    <property type="molecule type" value="Genomic_DNA"/>
</dbReference>
<sequence>MGRRWHGQVPADLGLAQAQRLAEAADGIEHVDARTVGDALVDEEPMQILGTAAVVADAAFGGDEGRQQVGPERDLHLQQRFEASWRQLPAQFLDAGHAALLVVGMEGDAGQAIEQLLADLVDDPVNRRVRTRSLQRAHQGHHVGDIAELNEMVAFDANEALTPCREGRGIRAILFDRERLRQAEIGLFSPQHWGSRARPVGEGGRGSAWFIDAPTSGAARTAPAALPSSG</sequence>
<evidence type="ECO:0000313" key="1">
    <source>
        <dbReference type="EMBL" id="KAG1539917.1"/>
    </source>
</evidence>
<comment type="caution">
    <text evidence="1">The sequence shown here is derived from an EMBL/GenBank/DDBJ whole genome shotgun (WGS) entry which is preliminary data.</text>
</comment>
<name>A0A9P7C891_9FUNG</name>
<dbReference type="Proteomes" id="UP000740926">
    <property type="component" value="Unassembled WGS sequence"/>
</dbReference>
<reference evidence="1 2" key="1">
    <citation type="journal article" date="2020" name="Microb. Genom.">
        <title>Genetic diversity of clinical and environmental Mucorales isolates obtained from an investigation of mucormycosis cases among solid organ transplant recipients.</title>
        <authorList>
            <person name="Nguyen M.H."/>
            <person name="Kaul D."/>
            <person name="Muto C."/>
            <person name="Cheng S.J."/>
            <person name="Richter R.A."/>
            <person name="Bruno V.M."/>
            <person name="Liu G."/>
            <person name="Beyhan S."/>
            <person name="Sundermann A.J."/>
            <person name="Mounaud S."/>
            <person name="Pasculle A.W."/>
            <person name="Nierman W.C."/>
            <person name="Driscoll E."/>
            <person name="Cumbie R."/>
            <person name="Clancy C.J."/>
            <person name="Dupont C.L."/>
        </authorList>
    </citation>
    <scope>NUCLEOTIDE SEQUENCE [LARGE SCALE GENOMIC DNA]</scope>
    <source>
        <strain evidence="1 2">GL24</strain>
    </source>
</reference>
<organism evidence="1 2">
    <name type="scientific">Rhizopus delemar</name>
    <dbReference type="NCBI Taxonomy" id="936053"/>
    <lineage>
        <taxon>Eukaryota</taxon>
        <taxon>Fungi</taxon>
        <taxon>Fungi incertae sedis</taxon>
        <taxon>Mucoromycota</taxon>
        <taxon>Mucoromycotina</taxon>
        <taxon>Mucoromycetes</taxon>
        <taxon>Mucorales</taxon>
        <taxon>Mucorineae</taxon>
        <taxon>Rhizopodaceae</taxon>
        <taxon>Rhizopus</taxon>
    </lineage>
</organism>
<evidence type="ECO:0000313" key="2">
    <source>
        <dbReference type="Proteomes" id="UP000740926"/>
    </source>
</evidence>
<protein>
    <submittedName>
        <fullName evidence="1">Uncharacterized protein</fullName>
    </submittedName>
</protein>
<accession>A0A9P7C891</accession>
<dbReference type="AlphaFoldDB" id="A0A9P7C891"/>
<keyword evidence="2" id="KW-1185">Reference proteome</keyword>